<dbReference type="AlphaFoldDB" id="A0A249MRM0"/>
<evidence type="ECO:0000256" key="1">
    <source>
        <dbReference type="ARBA" id="ARBA00022737"/>
    </source>
</evidence>
<keyword evidence="5" id="KW-0732">Signal</keyword>
<dbReference type="KEGG" id="shyd:CJD35_05720"/>
<feature type="region of interest" description="Disordered" evidence="4">
    <location>
        <begin position="184"/>
        <end position="219"/>
    </location>
</feature>
<evidence type="ECO:0000256" key="2">
    <source>
        <dbReference type="ARBA" id="ARBA00023043"/>
    </source>
</evidence>
<evidence type="ECO:0000313" key="6">
    <source>
        <dbReference type="EMBL" id="ASY44006.1"/>
    </source>
</evidence>
<sequence>MGRFANDTGQMMSKTGLSAWMGLGRAAALTLALLSPVAAQAQFSDNYNFLKAVKDADGQKVTDLLQKPGSTVVNSRDVTSGETALHIIIARRDATWLAFMLAKGANPNLADNEGNTPLMKAVQGRFEEGARTLIARGAQVDKTNGSGETPLIRAVQLRDLGLVRLLVAQGADPDKRDSIAGMSARDYANRDNRTPGLAEALAAAKTSTTPKGPVQGPVF</sequence>
<feature type="chain" id="PRO_5012038174" evidence="5">
    <location>
        <begin position="42"/>
        <end position="219"/>
    </location>
</feature>
<evidence type="ECO:0000313" key="7">
    <source>
        <dbReference type="Proteomes" id="UP000217141"/>
    </source>
</evidence>
<dbReference type="PANTHER" id="PTHR24171:SF8">
    <property type="entry name" value="BRCA1-ASSOCIATED RING DOMAIN PROTEIN 1"/>
    <property type="match status" value="1"/>
</dbReference>
<dbReference type="SUPFAM" id="SSF48403">
    <property type="entry name" value="Ankyrin repeat"/>
    <property type="match status" value="1"/>
</dbReference>
<dbReference type="Proteomes" id="UP000217141">
    <property type="component" value="Chromosome I"/>
</dbReference>
<organism evidence="6 7">
    <name type="scientific">Sphingobium xenophagum</name>
    <dbReference type="NCBI Taxonomy" id="121428"/>
    <lineage>
        <taxon>Bacteria</taxon>
        <taxon>Pseudomonadati</taxon>
        <taxon>Pseudomonadota</taxon>
        <taxon>Alphaproteobacteria</taxon>
        <taxon>Sphingomonadales</taxon>
        <taxon>Sphingomonadaceae</taxon>
        <taxon>Sphingobium</taxon>
    </lineage>
</organism>
<evidence type="ECO:0000256" key="4">
    <source>
        <dbReference type="SAM" id="MobiDB-lite"/>
    </source>
</evidence>
<feature type="repeat" description="ANK" evidence="3">
    <location>
        <begin position="80"/>
        <end position="112"/>
    </location>
</feature>
<feature type="signal peptide" evidence="5">
    <location>
        <begin position="1"/>
        <end position="41"/>
    </location>
</feature>
<accession>A0A249MRM0</accession>
<dbReference type="EMBL" id="CP022745">
    <property type="protein sequence ID" value="ASY44006.1"/>
    <property type="molecule type" value="Genomic_DNA"/>
</dbReference>
<dbReference type="InterPro" id="IPR036770">
    <property type="entry name" value="Ankyrin_rpt-contain_sf"/>
</dbReference>
<dbReference type="GO" id="GO:0004842">
    <property type="term" value="F:ubiquitin-protein transferase activity"/>
    <property type="evidence" value="ECO:0007669"/>
    <property type="project" value="TreeGrafter"/>
</dbReference>
<dbReference type="Pfam" id="PF12796">
    <property type="entry name" value="Ank_2"/>
    <property type="match status" value="1"/>
</dbReference>
<dbReference type="InterPro" id="IPR002110">
    <property type="entry name" value="Ankyrin_rpt"/>
</dbReference>
<evidence type="ECO:0000256" key="5">
    <source>
        <dbReference type="SAM" id="SignalP"/>
    </source>
</evidence>
<protein>
    <submittedName>
        <fullName evidence="6">Ankyrin repeat domain-containing protein</fullName>
    </submittedName>
</protein>
<name>A0A249MRM0_SPHXE</name>
<dbReference type="Gene3D" id="1.25.40.20">
    <property type="entry name" value="Ankyrin repeat-containing domain"/>
    <property type="match status" value="1"/>
</dbReference>
<keyword evidence="2 3" id="KW-0040">ANK repeat</keyword>
<dbReference type="GO" id="GO:0085020">
    <property type="term" value="P:protein K6-linked ubiquitination"/>
    <property type="evidence" value="ECO:0007669"/>
    <property type="project" value="TreeGrafter"/>
</dbReference>
<dbReference type="PROSITE" id="PS50088">
    <property type="entry name" value="ANK_REPEAT"/>
    <property type="match status" value="3"/>
</dbReference>
<feature type="repeat" description="ANK" evidence="3">
    <location>
        <begin position="113"/>
        <end position="145"/>
    </location>
</feature>
<feature type="repeat" description="ANK" evidence="3">
    <location>
        <begin position="146"/>
        <end position="178"/>
    </location>
</feature>
<keyword evidence="1" id="KW-0677">Repeat</keyword>
<proteinExistence type="predicted"/>
<dbReference type="SMART" id="SM00248">
    <property type="entry name" value="ANK"/>
    <property type="match status" value="3"/>
</dbReference>
<dbReference type="PANTHER" id="PTHR24171">
    <property type="entry name" value="ANKYRIN REPEAT DOMAIN-CONTAINING PROTEIN 39-RELATED"/>
    <property type="match status" value="1"/>
</dbReference>
<evidence type="ECO:0000256" key="3">
    <source>
        <dbReference type="PROSITE-ProRule" id="PRU00023"/>
    </source>
</evidence>
<gene>
    <name evidence="6" type="ORF">CJD35_05720</name>
</gene>
<reference evidence="6 7" key="1">
    <citation type="submission" date="2017-08" db="EMBL/GenBank/DDBJ databases">
        <title>Whole Genome Sequence of Sphingobium hydrophobicum C1: Insights into Adaption to the Electronic-waste Contaminated Sediment.</title>
        <authorList>
            <person name="Song D."/>
            <person name="Chen X."/>
            <person name="Xu M."/>
        </authorList>
    </citation>
    <scope>NUCLEOTIDE SEQUENCE [LARGE SCALE GENOMIC DNA]</scope>
    <source>
        <strain evidence="6 7">C1</strain>
    </source>
</reference>
<dbReference type="PROSITE" id="PS50297">
    <property type="entry name" value="ANK_REP_REGION"/>
    <property type="match status" value="3"/>
</dbReference>